<feature type="region of interest" description="Disordered" evidence="2">
    <location>
        <begin position="339"/>
        <end position="362"/>
    </location>
</feature>
<keyword evidence="4" id="KW-0436">Ligase</keyword>
<dbReference type="InterPro" id="IPR007085">
    <property type="entry name" value="DNA/pantothenate-metab_flavo_C"/>
</dbReference>
<evidence type="ECO:0000256" key="1">
    <source>
        <dbReference type="ARBA" id="ARBA00005703"/>
    </source>
</evidence>
<feature type="region of interest" description="Disordered" evidence="2">
    <location>
        <begin position="1"/>
        <end position="46"/>
    </location>
</feature>
<evidence type="ECO:0000256" key="2">
    <source>
        <dbReference type="SAM" id="MobiDB-lite"/>
    </source>
</evidence>
<reference evidence="4 5" key="1">
    <citation type="journal article" date="2021" name="Sci. Rep.">
        <title>The genome of the diatom Chaetoceros tenuissimus carries an ancient integrated fragment of an extant virus.</title>
        <authorList>
            <person name="Hongo Y."/>
            <person name="Kimura K."/>
            <person name="Takaki Y."/>
            <person name="Yoshida Y."/>
            <person name="Baba S."/>
            <person name="Kobayashi G."/>
            <person name="Nagasaki K."/>
            <person name="Hano T."/>
            <person name="Tomaru Y."/>
        </authorList>
    </citation>
    <scope>NUCLEOTIDE SEQUENCE [LARGE SCALE GENOMIC DNA]</scope>
    <source>
        <strain evidence="4 5">NIES-3715</strain>
    </source>
</reference>
<dbReference type="Gene3D" id="3.40.50.10300">
    <property type="entry name" value="CoaB-like"/>
    <property type="match status" value="1"/>
</dbReference>
<dbReference type="EMBL" id="BLLK01000047">
    <property type="protein sequence ID" value="GFH54445.1"/>
    <property type="molecule type" value="Genomic_DNA"/>
</dbReference>
<dbReference type="PANTHER" id="PTHR12290">
    <property type="entry name" value="CORNICHON-RELATED"/>
    <property type="match status" value="1"/>
</dbReference>
<organism evidence="4 5">
    <name type="scientific">Chaetoceros tenuissimus</name>
    <dbReference type="NCBI Taxonomy" id="426638"/>
    <lineage>
        <taxon>Eukaryota</taxon>
        <taxon>Sar</taxon>
        <taxon>Stramenopiles</taxon>
        <taxon>Ochrophyta</taxon>
        <taxon>Bacillariophyta</taxon>
        <taxon>Coscinodiscophyceae</taxon>
        <taxon>Chaetocerotophycidae</taxon>
        <taxon>Chaetocerotales</taxon>
        <taxon>Chaetocerotaceae</taxon>
        <taxon>Chaetoceros</taxon>
    </lineage>
</organism>
<name>A0AAD3D0T8_9STRA</name>
<keyword evidence="5" id="KW-1185">Reference proteome</keyword>
<comment type="caution">
    <text evidence="4">The sequence shown here is derived from an EMBL/GenBank/DDBJ whole genome shotgun (WGS) entry which is preliminary data.</text>
</comment>
<evidence type="ECO:0000313" key="4">
    <source>
        <dbReference type="EMBL" id="GFH54445.1"/>
    </source>
</evidence>
<feature type="compositionally biased region" description="Polar residues" evidence="2">
    <location>
        <begin position="1"/>
        <end position="11"/>
    </location>
</feature>
<feature type="domain" description="DNA/pantothenate metabolism flavoprotein C-terminal" evidence="3">
    <location>
        <begin position="367"/>
        <end position="464"/>
    </location>
</feature>
<dbReference type="GO" id="GO:0016874">
    <property type="term" value="F:ligase activity"/>
    <property type="evidence" value="ECO:0007669"/>
    <property type="project" value="UniProtKB-KW"/>
</dbReference>
<dbReference type="Pfam" id="PF04127">
    <property type="entry name" value="DFP"/>
    <property type="match status" value="1"/>
</dbReference>
<dbReference type="Proteomes" id="UP001054902">
    <property type="component" value="Unassembled WGS sequence"/>
</dbReference>
<comment type="similarity">
    <text evidence="1">Belongs to the PPC synthetase family.</text>
</comment>
<gene>
    <name evidence="4" type="ORF">CTEN210_10921</name>
</gene>
<proteinExistence type="inferred from homology"/>
<dbReference type="GO" id="GO:0015937">
    <property type="term" value="P:coenzyme A biosynthetic process"/>
    <property type="evidence" value="ECO:0007669"/>
    <property type="project" value="UniProtKB-ARBA"/>
</dbReference>
<accession>A0AAD3D0T8</accession>
<dbReference type="SUPFAM" id="SSF102645">
    <property type="entry name" value="CoaB-like"/>
    <property type="match status" value="2"/>
</dbReference>
<feature type="region of interest" description="Disordered" evidence="2">
    <location>
        <begin position="218"/>
        <end position="240"/>
    </location>
</feature>
<dbReference type="AlphaFoldDB" id="A0AAD3D0T8"/>
<protein>
    <submittedName>
        <fullName evidence="4">Phosphopantothenate-cysteine ligase</fullName>
    </submittedName>
</protein>
<evidence type="ECO:0000259" key="3">
    <source>
        <dbReference type="Pfam" id="PF04127"/>
    </source>
</evidence>
<evidence type="ECO:0000313" key="5">
    <source>
        <dbReference type="Proteomes" id="UP001054902"/>
    </source>
</evidence>
<dbReference type="InterPro" id="IPR035929">
    <property type="entry name" value="CoaB-like_sf"/>
</dbReference>
<sequence>MKNSSTRNYSGYTKKKEVPKPTLKSSQKKQEQPPTSPRRNVKVSTVRDKYQPGEGIKWDGIMKKLADESKGLKQKLKQVTTSRHKKIIQEIPSLPDAELKELLPLLQAFTTRHQSHHRPIALVTSGGTCSDLEVKTVRFLDNFSTGTRGAISVEEFLKRGYAVIHLWREGSAAPYSRVLSKLLGVKQANHSLGFDALGMLFQGQGLDDLVQEDEKLNGDQDPWLTSTQQKHKKSVSSDMLDDHQNSIDNRMLLQKRILNSTLLQTKLRERANVVKEGLLLTVKFRTLEEYLAKLQVCAEAINDCQSLGLIYLTAAVSDFYIPHEEKVVHKIQSRDYNLKDGGEADDEKDTSGGTTPSGSAIHMDTKTNCLNLKLSPVPKLIPLLRDDYAPNAFCVSFKLETDKNILIEKAKIAINKYDVHMVIGNELETRYDKVFVLQNRGIYISHEEDNDISVEEISKSSASNYSTDDLEDAMISHVVEKHFEYIANHYLGGTGVNETNGNGDVIPTTALMAGAEAAARHNAYLKEKKRQLQNELYWQRVRDVTLSIAGHAIGMYFTYVASSAVQKRMR</sequence>